<gene>
    <name evidence="1" type="ORF">BDFB_010652</name>
</gene>
<sequence>NGYNLKVNSIKNCIDNSVIKVENGDATLDKDCNLILSGCLSFPKGFKTAKGKYVLKKAPMPPLDGELDFCEVVNGLDDPQLGNVAKMYNMPSKCPIPPI</sequence>
<dbReference type="Proteomes" id="UP000292052">
    <property type="component" value="Unassembled WGS sequence"/>
</dbReference>
<dbReference type="EMBL" id="QDEB01094067">
    <property type="protein sequence ID" value="RZC32840.1"/>
    <property type="molecule type" value="Genomic_DNA"/>
</dbReference>
<organism evidence="1 2">
    <name type="scientific">Asbolus verrucosus</name>
    <name type="common">Desert ironclad beetle</name>
    <dbReference type="NCBI Taxonomy" id="1661398"/>
    <lineage>
        <taxon>Eukaryota</taxon>
        <taxon>Metazoa</taxon>
        <taxon>Ecdysozoa</taxon>
        <taxon>Arthropoda</taxon>
        <taxon>Hexapoda</taxon>
        <taxon>Insecta</taxon>
        <taxon>Pterygota</taxon>
        <taxon>Neoptera</taxon>
        <taxon>Endopterygota</taxon>
        <taxon>Coleoptera</taxon>
        <taxon>Polyphaga</taxon>
        <taxon>Cucujiformia</taxon>
        <taxon>Tenebrionidae</taxon>
        <taxon>Pimeliinae</taxon>
        <taxon>Asbolus</taxon>
    </lineage>
</organism>
<dbReference type="AlphaFoldDB" id="A0A482VJ83"/>
<protein>
    <submittedName>
        <fullName evidence="1">Uncharacterized protein</fullName>
    </submittedName>
</protein>
<keyword evidence="2" id="KW-1185">Reference proteome</keyword>
<proteinExistence type="predicted"/>
<evidence type="ECO:0000313" key="2">
    <source>
        <dbReference type="Proteomes" id="UP000292052"/>
    </source>
</evidence>
<name>A0A482VJ83_ASBVE</name>
<accession>A0A482VJ83</accession>
<dbReference type="OrthoDB" id="8184313at2759"/>
<feature type="non-terminal residue" evidence="1">
    <location>
        <position position="1"/>
    </location>
</feature>
<evidence type="ECO:0000313" key="1">
    <source>
        <dbReference type="EMBL" id="RZC32840.1"/>
    </source>
</evidence>
<comment type="caution">
    <text evidence="1">The sequence shown here is derived from an EMBL/GenBank/DDBJ whole genome shotgun (WGS) entry which is preliminary data.</text>
</comment>
<reference evidence="1 2" key="1">
    <citation type="submission" date="2017-03" db="EMBL/GenBank/DDBJ databases">
        <title>Genome of the blue death feigning beetle - Asbolus verrucosus.</title>
        <authorList>
            <person name="Rider S.D."/>
        </authorList>
    </citation>
    <scope>NUCLEOTIDE SEQUENCE [LARGE SCALE GENOMIC DNA]</scope>
    <source>
        <strain evidence="1">Butters</strain>
        <tissue evidence="1">Head and leg muscle</tissue>
    </source>
</reference>